<accession>A0ABD0J236</accession>
<keyword evidence="3" id="KW-0202">Cytokine</keyword>
<evidence type="ECO:0000313" key="7">
    <source>
        <dbReference type="EMBL" id="KAK7451349.1"/>
    </source>
</evidence>
<comment type="caution">
    <text evidence="7">The sequence shown here is derived from an EMBL/GenBank/DDBJ whole genome shotgun (WGS) entry which is preliminary data.</text>
</comment>
<dbReference type="GO" id="GO:0016020">
    <property type="term" value="C:membrane"/>
    <property type="evidence" value="ECO:0007669"/>
    <property type="project" value="UniProtKB-SubCell"/>
</dbReference>
<keyword evidence="8" id="KW-1185">Reference proteome</keyword>
<keyword evidence="5" id="KW-0812">Transmembrane</keyword>
<evidence type="ECO:0000256" key="4">
    <source>
        <dbReference type="ARBA" id="ARBA00023136"/>
    </source>
</evidence>
<dbReference type="GO" id="GO:0005125">
    <property type="term" value="F:cytokine activity"/>
    <property type="evidence" value="ECO:0007669"/>
    <property type="project" value="UniProtKB-KW"/>
</dbReference>
<evidence type="ECO:0000256" key="2">
    <source>
        <dbReference type="ARBA" id="ARBA00008670"/>
    </source>
</evidence>
<dbReference type="PANTHER" id="PTHR11471">
    <property type="entry name" value="TUMOR NECROSIS FACTOR FAMILY MEMBER"/>
    <property type="match status" value="1"/>
</dbReference>
<dbReference type="Gene3D" id="2.60.120.40">
    <property type="match status" value="1"/>
</dbReference>
<proteinExistence type="inferred from homology"/>
<organism evidence="7 8">
    <name type="scientific">Batillaria attramentaria</name>
    <dbReference type="NCBI Taxonomy" id="370345"/>
    <lineage>
        <taxon>Eukaryota</taxon>
        <taxon>Metazoa</taxon>
        <taxon>Spiralia</taxon>
        <taxon>Lophotrochozoa</taxon>
        <taxon>Mollusca</taxon>
        <taxon>Gastropoda</taxon>
        <taxon>Caenogastropoda</taxon>
        <taxon>Sorbeoconcha</taxon>
        <taxon>Cerithioidea</taxon>
        <taxon>Batillariidae</taxon>
        <taxon>Batillaria</taxon>
    </lineage>
</organism>
<keyword evidence="5" id="KW-1133">Transmembrane helix</keyword>
<dbReference type="SUPFAM" id="SSF49842">
    <property type="entry name" value="TNF-like"/>
    <property type="match status" value="1"/>
</dbReference>
<dbReference type="Pfam" id="PF00229">
    <property type="entry name" value="TNF"/>
    <property type="match status" value="1"/>
</dbReference>
<comment type="subcellular location">
    <subcellularLocation>
        <location evidence="1">Membrane</location>
    </subcellularLocation>
</comment>
<dbReference type="InterPro" id="IPR008983">
    <property type="entry name" value="Tumour_necrosis_fac-like_dom"/>
</dbReference>
<gene>
    <name evidence="7" type="ORF">BaRGS_00039846</name>
</gene>
<dbReference type="PANTHER" id="PTHR11471:SF13">
    <property type="entry name" value="TNF FAMILY PROFILE DOMAIN-CONTAINING PROTEIN"/>
    <property type="match status" value="1"/>
</dbReference>
<keyword evidence="4 5" id="KW-0472">Membrane</keyword>
<dbReference type="EMBL" id="JACVVK020000729">
    <property type="protein sequence ID" value="KAK7451349.1"/>
    <property type="molecule type" value="Genomic_DNA"/>
</dbReference>
<sequence>MSVSIAHKQTSAAATPRSPSTAVLLTPNFSAQDLQPSPRSGHLSEDQIVKMQHNNSRQKCIFCFLVTLCVSVMLVYLVAISLVFAAHIRSKSAGEGGPQYSPLTQDRDSSGSLFCMAEADIPEDHRDVYGNTSYHSKSGQLCFESLEWLPTLMNRMNSSMQNRAAMIEEKHRTMGAELHKINGSLSKVDRSGNQSNPAVAGEPTLRHESPVFAQLFLDARADHTGTLKWNRRRSPDCKGMTINSRTGEVVVKESGSYFVFSQVTFKSQHGSGPQQGVYHRLVKNHRDESKGGKKILLSATQGPASYLQGFFRLIENDTLAVDAPADELNKDNNGKLIYFGAYLVRT</sequence>
<evidence type="ECO:0000256" key="1">
    <source>
        <dbReference type="ARBA" id="ARBA00004370"/>
    </source>
</evidence>
<name>A0ABD0J236_9CAEN</name>
<dbReference type="SMART" id="SM00207">
    <property type="entry name" value="TNF"/>
    <property type="match status" value="1"/>
</dbReference>
<dbReference type="PROSITE" id="PS50049">
    <property type="entry name" value="THD_2"/>
    <property type="match status" value="1"/>
</dbReference>
<dbReference type="GO" id="GO:0005615">
    <property type="term" value="C:extracellular space"/>
    <property type="evidence" value="ECO:0007669"/>
    <property type="project" value="UniProtKB-KW"/>
</dbReference>
<evidence type="ECO:0000313" key="8">
    <source>
        <dbReference type="Proteomes" id="UP001519460"/>
    </source>
</evidence>
<dbReference type="AlphaFoldDB" id="A0ABD0J236"/>
<feature type="transmembrane region" description="Helical" evidence="5">
    <location>
        <begin position="60"/>
        <end position="84"/>
    </location>
</feature>
<evidence type="ECO:0000256" key="3">
    <source>
        <dbReference type="ARBA" id="ARBA00022514"/>
    </source>
</evidence>
<evidence type="ECO:0000259" key="6">
    <source>
        <dbReference type="PROSITE" id="PS50049"/>
    </source>
</evidence>
<feature type="domain" description="THD" evidence="6">
    <location>
        <begin position="211"/>
        <end position="344"/>
    </location>
</feature>
<reference evidence="7 8" key="1">
    <citation type="journal article" date="2023" name="Sci. Data">
        <title>Genome assembly of the Korean intertidal mud-creeper Batillaria attramentaria.</title>
        <authorList>
            <person name="Patra A.K."/>
            <person name="Ho P.T."/>
            <person name="Jun S."/>
            <person name="Lee S.J."/>
            <person name="Kim Y."/>
            <person name="Won Y.J."/>
        </authorList>
    </citation>
    <scope>NUCLEOTIDE SEQUENCE [LARGE SCALE GENOMIC DNA]</scope>
    <source>
        <strain evidence="7">Wonlab-2016</strain>
    </source>
</reference>
<comment type="similarity">
    <text evidence="2">Belongs to the tumor necrosis factor family.</text>
</comment>
<dbReference type="Proteomes" id="UP001519460">
    <property type="component" value="Unassembled WGS sequence"/>
</dbReference>
<protein>
    <recommendedName>
        <fullName evidence="6">THD domain-containing protein</fullName>
    </recommendedName>
</protein>
<evidence type="ECO:0000256" key="5">
    <source>
        <dbReference type="SAM" id="Phobius"/>
    </source>
</evidence>
<dbReference type="InterPro" id="IPR006052">
    <property type="entry name" value="TNF_dom"/>
</dbReference>